<dbReference type="Pfam" id="PF00912">
    <property type="entry name" value="Transgly"/>
    <property type="match status" value="1"/>
</dbReference>
<evidence type="ECO:0000256" key="13">
    <source>
        <dbReference type="ARBA" id="ARBA00023136"/>
    </source>
</evidence>
<keyword evidence="5" id="KW-0645">Protease</keyword>
<dbReference type="GO" id="GO:0008658">
    <property type="term" value="F:penicillin binding"/>
    <property type="evidence" value="ECO:0007669"/>
    <property type="project" value="InterPro"/>
</dbReference>
<keyword evidence="8" id="KW-0812">Transmembrane</keyword>
<dbReference type="InterPro" id="IPR012338">
    <property type="entry name" value="Beta-lactam/transpept-like"/>
</dbReference>
<evidence type="ECO:0000256" key="16">
    <source>
        <dbReference type="ARBA" id="ARBA00034000"/>
    </source>
</evidence>
<keyword evidence="15" id="KW-0961">Cell wall biogenesis/degradation</keyword>
<dbReference type="SUPFAM" id="SSF56601">
    <property type="entry name" value="beta-lactamase/transpeptidase-like"/>
    <property type="match status" value="1"/>
</dbReference>
<dbReference type="FunFam" id="1.10.3810.10:FF:000001">
    <property type="entry name" value="Penicillin-binding protein 1A"/>
    <property type="match status" value="1"/>
</dbReference>
<gene>
    <name evidence="20" type="ORF">FC69_GL000565</name>
</gene>
<evidence type="ECO:0000256" key="12">
    <source>
        <dbReference type="ARBA" id="ARBA00022989"/>
    </source>
</evidence>
<evidence type="ECO:0000256" key="15">
    <source>
        <dbReference type="ARBA" id="ARBA00023316"/>
    </source>
</evidence>
<evidence type="ECO:0000256" key="4">
    <source>
        <dbReference type="ARBA" id="ARBA00022645"/>
    </source>
</evidence>
<feature type="domain" description="Glycosyl transferase family 51" evidence="19">
    <location>
        <begin position="85"/>
        <end position="253"/>
    </location>
</feature>
<evidence type="ECO:0000256" key="6">
    <source>
        <dbReference type="ARBA" id="ARBA00022676"/>
    </source>
</evidence>
<dbReference type="STRING" id="1423747.FC69_GL000565"/>
<organism evidence="20 21">
    <name type="scientific">Latilactobacillus fuchuensis DSM 14340 = JCM 11249</name>
    <dbReference type="NCBI Taxonomy" id="1423747"/>
    <lineage>
        <taxon>Bacteria</taxon>
        <taxon>Bacillati</taxon>
        <taxon>Bacillota</taxon>
        <taxon>Bacilli</taxon>
        <taxon>Lactobacillales</taxon>
        <taxon>Lactobacillaceae</taxon>
        <taxon>Latilactobacillus</taxon>
    </lineage>
</organism>
<dbReference type="RefSeq" id="WP_025083058.1">
    <property type="nucleotide sequence ID" value="NZ_AZEX01000015.1"/>
</dbReference>
<dbReference type="GO" id="GO:0006508">
    <property type="term" value="P:proteolysis"/>
    <property type="evidence" value="ECO:0007669"/>
    <property type="project" value="UniProtKB-KW"/>
</dbReference>
<dbReference type="Proteomes" id="UP000051264">
    <property type="component" value="Unassembled WGS sequence"/>
</dbReference>
<sequence>MNKQASPIKSAFKSFFKRLWRMIKFVWYRLQLTRWLILAVLLLIFVMSSFLTFKAKTANVGDIKANLQSPSIVYDIKDSRAGSLYSQKGTYVELEQISTPIQDAVISTEDRTFYSNLGFSIKGMARAAVNLVIHHGEISGGGSTLTQQLAKNAKLSQKQTFSRKFEELFLAIQITKTYTKKDILTMYLNNAYFGNGVWGVQDASKRYFGKNASELDASEGAVIAAMLRSPSYYNPAEHLDNATSRRNLILGLMVDNNKLTQAQADAAKKETLVVKNTYEQSDSYKYPYYFDEVVNEAVNRFGIKEEDLVKNGYKIYTALDQTQQSKMETTFEQSYLFPDNAADGTVVQGSSIAINPKTGGVSAVVGGRGDYTIRGYSRITQMKRQPGSTIKPLAVYTPAIEDGYHYDSSLEDKKQSYGTNNYTPTNPDNVYSGSIPMYQAIANSTNAPAVWLLNQIGLKRGIKSVEKFGISVPKSDQNLAMALGGWEGGVSPYQMASAYTAFANDGELSETHFIRKIVDASGAVVVDNTENSKTRIMTKKTAKEMTSMMLGVYNNGTGKYAKPDGYQVAGKSGSTEVPASYGFGTKDQWLIGYTPDIVVATWMGYDKTDQSHFMTNTSIDGLAPIFKYEMQALLPTTAQTSFDTEDAQTLAKKESTKDSNQLVDSIQSGFKNGVNKAKDTANQWYNTVKGFFN</sequence>
<evidence type="ECO:0000256" key="11">
    <source>
        <dbReference type="ARBA" id="ARBA00022984"/>
    </source>
</evidence>
<dbReference type="Gene3D" id="6.20.370.110">
    <property type="match status" value="1"/>
</dbReference>
<evidence type="ECO:0000256" key="9">
    <source>
        <dbReference type="ARBA" id="ARBA00022801"/>
    </source>
</evidence>
<comment type="catalytic activity">
    <reaction evidence="17">
        <text>[GlcNAc-(1-&gt;4)-Mur2Ac(oyl-L-Ala-gamma-D-Glu-L-Lys-D-Ala-D-Ala)](n)-di-trans,octa-cis-undecaprenyl diphosphate + beta-D-GlcNAc-(1-&gt;4)-Mur2Ac(oyl-L-Ala-gamma-D-Glu-L-Lys-D-Ala-D-Ala)-di-trans,octa-cis-undecaprenyl diphosphate = [GlcNAc-(1-&gt;4)-Mur2Ac(oyl-L-Ala-gamma-D-Glu-L-Lys-D-Ala-D-Ala)](n+1)-di-trans,octa-cis-undecaprenyl diphosphate + di-trans,octa-cis-undecaprenyl diphosphate + H(+)</text>
        <dbReference type="Rhea" id="RHEA:23708"/>
        <dbReference type="Rhea" id="RHEA-COMP:9602"/>
        <dbReference type="Rhea" id="RHEA-COMP:9603"/>
        <dbReference type="ChEBI" id="CHEBI:15378"/>
        <dbReference type="ChEBI" id="CHEBI:58405"/>
        <dbReference type="ChEBI" id="CHEBI:60033"/>
        <dbReference type="ChEBI" id="CHEBI:78435"/>
        <dbReference type="EC" id="2.4.99.28"/>
    </reaction>
</comment>
<dbReference type="Gene3D" id="1.10.3810.10">
    <property type="entry name" value="Biosynthetic peptidoglycan transglycosylase-like"/>
    <property type="match status" value="1"/>
</dbReference>
<dbReference type="Gene3D" id="3.40.710.10">
    <property type="entry name" value="DD-peptidase/beta-lactamase superfamily"/>
    <property type="match status" value="1"/>
</dbReference>
<keyword evidence="11" id="KW-0573">Peptidoglycan synthesis</keyword>
<reference evidence="20 21" key="1">
    <citation type="journal article" date="2015" name="Genome Announc.">
        <title>Expanding the biotechnology potential of lactobacilli through comparative genomics of 213 strains and associated genera.</title>
        <authorList>
            <person name="Sun Z."/>
            <person name="Harris H.M."/>
            <person name="McCann A."/>
            <person name="Guo C."/>
            <person name="Argimon S."/>
            <person name="Zhang W."/>
            <person name="Yang X."/>
            <person name="Jeffery I.B."/>
            <person name="Cooney J.C."/>
            <person name="Kagawa T.F."/>
            <person name="Liu W."/>
            <person name="Song Y."/>
            <person name="Salvetti E."/>
            <person name="Wrobel A."/>
            <person name="Rasinkangas P."/>
            <person name="Parkhill J."/>
            <person name="Rea M.C."/>
            <person name="O'Sullivan O."/>
            <person name="Ritari J."/>
            <person name="Douillard F.P."/>
            <person name="Paul Ross R."/>
            <person name="Yang R."/>
            <person name="Briner A.E."/>
            <person name="Felis G.E."/>
            <person name="de Vos W.M."/>
            <person name="Barrangou R."/>
            <person name="Klaenhammer T.R."/>
            <person name="Caufield P.W."/>
            <person name="Cui Y."/>
            <person name="Zhang H."/>
            <person name="O'Toole P.W."/>
        </authorList>
    </citation>
    <scope>NUCLEOTIDE SEQUENCE [LARGE SCALE GENOMIC DNA]</scope>
    <source>
        <strain evidence="20 21">DSM 14340</strain>
    </source>
</reference>
<comment type="similarity">
    <text evidence="1">In the C-terminal section; belongs to the transpeptidase family.</text>
</comment>
<keyword evidence="3" id="KW-1003">Cell membrane</keyword>
<dbReference type="SUPFAM" id="SSF53955">
    <property type="entry name" value="Lysozyme-like"/>
    <property type="match status" value="1"/>
</dbReference>
<evidence type="ECO:0000256" key="3">
    <source>
        <dbReference type="ARBA" id="ARBA00022475"/>
    </source>
</evidence>
<dbReference type="GO" id="GO:0008955">
    <property type="term" value="F:peptidoglycan glycosyltransferase activity"/>
    <property type="evidence" value="ECO:0007669"/>
    <property type="project" value="UniProtKB-EC"/>
</dbReference>
<evidence type="ECO:0000256" key="10">
    <source>
        <dbReference type="ARBA" id="ARBA00022960"/>
    </source>
</evidence>
<comment type="catalytic activity">
    <reaction evidence="16">
        <text>Preferential cleavage: (Ac)2-L-Lys-D-Ala-|-D-Ala. Also transpeptidation of peptidyl-alanyl moieties that are N-acyl substituents of D-alanine.</text>
        <dbReference type="EC" id="3.4.16.4"/>
    </reaction>
</comment>
<evidence type="ECO:0000256" key="5">
    <source>
        <dbReference type="ARBA" id="ARBA00022670"/>
    </source>
</evidence>
<feature type="domain" description="Penicillin-binding protein transpeptidase" evidence="18">
    <location>
        <begin position="350"/>
        <end position="627"/>
    </location>
</feature>
<accession>A0A0R1RX37</accession>
<dbReference type="Pfam" id="PF00905">
    <property type="entry name" value="Transpeptidase"/>
    <property type="match status" value="1"/>
</dbReference>
<protein>
    <submittedName>
        <fullName evidence="20">Penicillin-binding, 1A family protein</fullName>
    </submittedName>
</protein>
<keyword evidence="7" id="KW-0808">Transferase</keyword>
<keyword evidence="10" id="KW-0133">Cell shape</keyword>
<dbReference type="InterPro" id="IPR001460">
    <property type="entry name" value="PCN-bd_Tpept"/>
</dbReference>
<dbReference type="AlphaFoldDB" id="A0A0R1RX37"/>
<evidence type="ECO:0000256" key="17">
    <source>
        <dbReference type="ARBA" id="ARBA00049902"/>
    </source>
</evidence>
<comment type="caution">
    <text evidence="20">The sequence shown here is derived from an EMBL/GenBank/DDBJ whole genome shotgun (WGS) entry which is preliminary data.</text>
</comment>
<dbReference type="GO" id="GO:0030288">
    <property type="term" value="C:outer membrane-bounded periplasmic space"/>
    <property type="evidence" value="ECO:0007669"/>
    <property type="project" value="TreeGrafter"/>
</dbReference>
<keyword evidence="9" id="KW-0378">Hydrolase</keyword>
<dbReference type="EMBL" id="AZEX01000015">
    <property type="protein sequence ID" value="KRL61596.1"/>
    <property type="molecule type" value="Genomic_DNA"/>
</dbReference>
<evidence type="ECO:0000313" key="20">
    <source>
        <dbReference type="EMBL" id="KRL61596.1"/>
    </source>
</evidence>
<dbReference type="InterPro" id="IPR023346">
    <property type="entry name" value="Lysozyme-like_dom_sf"/>
</dbReference>
<evidence type="ECO:0000256" key="7">
    <source>
        <dbReference type="ARBA" id="ARBA00022679"/>
    </source>
</evidence>
<keyword evidence="6" id="KW-0328">Glycosyltransferase</keyword>
<evidence type="ECO:0000259" key="19">
    <source>
        <dbReference type="Pfam" id="PF00912"/>
    </source>
</evidence>
<evidence type="ECO:0000256" key="2">
    <source>
        <dbReference type="ARBA" id="ARBA00007739"/>
    </source>
</evidence>
<dbReference type="GO" id="GO:0071555">
    <property type="term" value="P:cell wall organization"/>
    <property type="evidence" value="ECO:0007669"/>
    <property type="project" value="UniProtKB-KW"/>
</dbReference>
<keyword evidence="12" id="KW-1133">Transmembrane helix</keyword>
<name>A0A0R1RX37_9LACO</name>
<dbReference type="PANTHER" id="PTHR32282">
    <property type="entry name" value="BINDING PROTEIN TRANSPEPTIDASE, PUTATIVE-RELATED"/>
    <property type="match status" value="1"/>
</dbReference>
<dbReference type="InterPro" id="IPR050396">
    <property type="entry name" value="Glycosyltr_51/Transpeptidase"/>
</dbReference>
<evidence type="ECO:0000256" key="14">
    <source>
        <dbReference type="ARBA" id="ARBA00023268"/>
    </source>
</evidence>
<evidence type="ECO:0000313" key="21">
    <source>
        <dbReference type="Proteomes" id="UP000051264"/>
    </source>
</evidence>
<dbReference type="GO" id="GO:0008360">
    <property type="term" value="P:regulation of cell shape"/>
    <property type="evidence" value="ECO:0007669"/>
    <property type="project" value="UniProtKB-KW"/>
</dbReference>
<dbReference type="GO" id="GO:0009252">
    <property type="term" value="P:peptidoglycan biosynthetic process"/>
    <property type="evidence" value="ECO:0007669"/>
    <property type="project" value="UniProtKB-KW"/>
</dbReference>
<dbReference type="eggNOG" id="COG0744">
    <property type="taxonomic scope" value="Bacteria"/>
</dbReference>
<evidence type="ECO:0000259" key="18">
    <source>
        <dbReference type="Pfam" id="PF00905"/>
    </source>
</evidence>
<dbReference type="InterPro" id="IPR001264">
    <property type="entry name" value="Glyco_trans_51"/>
</dbReference>
<keyword evidence="13" id="KW-0472">Membrane</keyword>
<dbReference type="PATRIC" id="fig|1423747.3.peg.577"/>
<keyword evidence="4" id="KW-0121">Carboxypeptidase</keyword>
<dbReference type="PANTHER" id="PTHR32282:SF32">
    <property type="entry name" value="PENICILLIN-BINDING PROTEIN 2A"/>
    <property type="match status" value="1"/>
</dbReference>
<dbReference type="OrthoDB" id="9766909at2"/>
<dbReference type="GO" id="GO:0009002">
    <property type="term" value="F:serine-type D-Ala-D-Ala carboxypeptidase activity"/>
    <property type="evidence" value="ECO:0007669"/>
    <property type="project" value="UniProtKB-EC"/>
</dbReference>
<evidence type="ECO:0000256" key="1">
    <source>
        <dbReference type="ARBA" id="ARBA00007090"/>
    </source>
</evidence>
<proteinExistence type="inferred from homology"/>
<keyword evidence="14" id="KW-0511">Multifunctional enzyme</keyword>
<evidence type="ECO:0000256" key="8">
    <source>
        <dbReference type="ARBA" id="ARBA00022692"/>
    </source>
</evidence>
<comment type="similarity">
    <text evidence="2">In the N-terminal section; belongs to the glycosyltransferase 51 family.</text>
</comment>
<dbReference type="NCBIfam" id="TIGR02074">
    <property type="entry name" value="PBP_1a_fam"/>
    <property type="match status" value="1"/>
</dbReference>
<dbReference type="InterPro" id="IPR036950">
    <property type="entry name" value="PBP_transglycosylase"/>
</dbReference>